<dbReference type="Pfam" id="PF00355">
    <property type="entry name" value="Rieske"/>
    <property type="match status" value="1"/>
</dbReference>
<evidence type="ECO:0000256" key="2">
    <source>
        <dbReference type="ARBA" id="ARBA00022723"/>
    </source>
</evidence>
<evidence type="ECO:0000313" key="8">
    <source>
        <dbReference type="EMBL" id="GGC47894.1"/>
    </source>
</evidence>
<dbReference type="InterPro" id="IPR005805">
    <property type="entry name" value="Rieske_Fe-S_prot_C"/>
</dbReference>
<dbReference type="PANTHER" id="PTHR10134">
    <property type="entry name" value="CYTOCHROME B-C1 COMPLEX SUBUNIT RIESKE, MITOCHONDRIAL"/>
    <property type="match status" value="1"/>
</dbReference>
<gene>
    <name evidence="8" type="ORF">GCM10010993_28000</name>
</gene>
<evidence type="ECO:0000256" key="4">
    <source>
        <dbReference type="ARBA" id="ARBA00023014"/>
    </source>
</evidence>
<dbReference type="Gene3D" id="2.102.10.10">
    <property type="entry name" value="Rieske [2Fe-2S] iron-sulphur domain"/>
    <property type="match status" value="1"/>
</dbReference>
<dbReference type="InterPro" id="IPR017941">
    <property type="entry name" value="Rieske_2Fe-2S"/>
</dbReference>
<dbReference type="EMBL" id="BMFD01000011">
    <property type="protein sequence ID" value="GGC47894.1"/>
    <property type="molecule type" value="Genomic_DNA"/>
</dbReference>
<comment type="cofactor">
    <cofactor evidence="6">
        <name>[2Fe-2S] cluster</name>
        <dbReference type="ChEBI" id="CHEBI:190135"/>
    </cofactor>
</comment>
<keyword evidence="1" id="KW-0001">2Fe-2S</keyword>
<evidence type="ECO:0000259" key="7">
    <source>
        <dbReference type="PROSITE" id="PS51296"/>
    </source>
</evidence>
<accession>A0ABQ1MVR6</accession>
<keyword evidence="2" id="KW-0479">Metal-binding</keyword>
<dbReference type="Proteomes" id="UP000635885">
    <property type="component" value="Unassembled WGS sequence"/>
</dbReference>
<organism evidence="8 9">
    <name type="scientific">Belliella aquatica</name>
    <dbReference type="NCBI Taxonomy" id="1323734"/>
    <lineage>
        <taxon>Bacteria</taxon>
        <taxon>Pseudomonadati</taxon>
        <taxon>Bacteroidota</taxon>
        <taxon>Cytophagia</taxon>
        <taxon>Cytophagales</taxon>
        <taxon>Cyclobacteriaceae</taxon>
        <taxon>Belliella</taxon>
    </lineage>
</organism>
<dbReference type="PRINTS" id="PR00162">
    <property type="entry name" value="RIESKE"/>
</dbReference>
<dbReference type="RefSeq" id="WP_188443724.1">
    <property type="nucleotide sequence ID" value="NZ_BMFD01000011.1"/>
</dbReference>
<reference evidence="9" key="1">
    <citation type="journal article" date="2019" name="Int. J. Syst. Evol. Microbiol.">
        <title>The Global Catalogue of Microorganisms (GCM) 10K type strain sequencing project: providing services to taxonomists for standard genome sequencing and annotation.</title>
        <authorList>
            <consortium name="The Broad Institute Genomics Platform"/>
            <consortium name="The Broad Institute Genome Sequencing Center for Infectious Disease"/>
            <person name="Wu L."/>
            <person name="Ma J."/>
        </authorList>
    </citation>
    <scope>NUCLEOTIDE SEQUENCE [LARGE SCALE GENOMIC DNA]</scope>
    <source>
        <strain evidence="9">CGMCC 1.12479</strain>
    </source>
</reference>
<dbReference type="InterPro" id="IPR036922">
    <property type="entry name" value="Rieske_2Fe-2S_sf"/>
</dbReference>
<evidence type="ECO:0000256" key="6">
    <source>
        <dbReference type="ARBA" id="ARBA00034078"/>
    </source>
</evidence>
<dbReference type="PROSITE" id="PS51296">
    <property type="entry name" value="RIESKE"/>
    <property type="match status" value="1"/>
</dbReference>
<keyword evidence="9" id="KW-1185">Reference proteome</keyword>
<comment type="caution">
    <text evidence="8">The sequence shown here is derived from an EMBL/GenBank/DDBJ whole genome shotgun (WGS) entry which is preliminary data.</text>
</comment>
<evidence type="ECO:0000256" key="5">
    <source>
        <dbReference type="ARBA" id="ARBA00023157"/>
    </source>
</evidence>
<evidence type="ECO:0000313" key="9">
    <source>
        <dbReference type="Proteomes" id="UP000635885"/>
    </source>
</evidence>
<evidence type="ECO:0000256" key="1">
    <source>
        <dbReference type="ARBA" id="ARBA00022714"/>
    </source>
</evidence>
<evidence type="ECO:0000256" key="3">
    <source>
        <dbReference type="ARBA" id="ARBA00023004"/>
    </source>
</evidence>
<dbReference type="InterPro" id="IPR014349">
    <property type="entry name" value="Rieske_Fe-S_prot"/>
</dbReference>
<keyword evidence="3" id="KW-0408">Iron</keyword>
<proteinExistence type="predicted"/>
<protein>
    <recommendedName>
        <fullName evidence="7">Rieske domain-containing protein</fullName>
    </recommendedName>
</protein>
<sequence length="167" mass="17723">MEQIITNKSGNLSKERREFLKKTGSLAVMSMFGVSFFTSCASDEDTNPSNPAPNNPPAASTGITVNNNSVVIDLTQATSLNNAGGWVLVISAQMLVVNTGNGFNALTSVCTHSQCDRNWSLNNNEFVCSCHGSRFTTSGAVVQGPANRPLASFDTSRSGDILTINRS</sequence>
<keyword evidence="4" id="KW-0411">Iron-sulfur</keyword>
<feature type="domain" description="Rieske" evidence="7">
    <location>
        <begin position="95"/>
        <end position="164"/>
    </location>
</feature>
<dbReference type="CDD" id="cd03467">
    <property type="entry name" value="Rieske"/>
    <property type="match status" value="1"/>
</dbReference>
<name>A0ABQ1MVR6_9BACT</name>
<keyword evidence="5" id="KW-1015">Disulfide bond</keyword>
<dbReference type="SUPFAM" id="SSF50022">
    <property type="entry name" value="ISP domain"/>
    <property type="match status" value="1"/>
</dbReference>